<dbReference type="PROSITE" id="PS01281">
    <property type="entry name" value="GIDA_2"/>
    <property type="match status" value="1"/>
</dbReference>
<evidence type="ECO:0000256" key="7">
    <source>
        <dbReference type="ARBA" id="ARBA00022827"/>
    </source>
</evidence>
<protein>
    <recommendedName>
        <fullName evidence="4 11">tRNA uridine 5-carboxymethylaminomethyl modification enzyme MnmG</fullName>
    </recommendedName>
    <alternativeName>
        <fullName evidence="10 11">Glucose-inhibited division protein A</fullName>
    </alternativeName>
</protein>
<feature type="binding site" evidence="11">
    <location>
        <begin position="13"/>
        <end position="18"/>
    </location>
    <ligand>
        <name>FAD</name>
        <dbReference type="ChEBI" id="CHEBI:57692"/>
    </ligand>
</feature>
<dbReference type="Gene3D" id="1.10.10.1800">
    <property type="entry name" value="tRNA uridine 5-carboxymethylaminomethyl modification enzyme MnmG/GidA"/>
    <property type="match status" value="1"/>
</dbReference>
<gene>
    <name evidence="11 13" type="primary">mnmG</name>
    <name evidence="11" type="synonym">gidA</name>
    <name evidence="13" type="ORF">JQC75_18805</name>
</gene>
<evidence type="ECO:0000256" key="4">
    <source>
        <dbReference type="ARBA" id="ARBA00020461"/>
    </source>
</evidence>
<keyword evidence="5 11" id="KW-0285">Flavoprotein</keyword>
<sequence>MQFHERFDVIVVGGGHAGTEAALASARMGCKTLLLTHNVDTLGQMSCNPAIGGIGKGHLVKEIDALGGAMAIATDFSGIQFRTLNSSKGPAVRATRAQADRALYKAKILSILQQQPNLRIFQQAVDDLVVENGRVIGAVTQMGLAFEAPAVVLTAGTFLGGKIHIGLENYSGGRAGDQPAIALAHRLRDLPLRVGRLKTGTPPRIDARTIDFSVMTEQKGDTPLPVMSFIGDVNQHPEQISCYITHTNERTHDIIRGGLDRSPMYSGVIEGIGPRYCPSIEDKIHRFADKNSHQIFIEPEGLTTTEIYPNGISTSLPFDVQIQLVRSIQGMENAEIVRPGYAIEYDYFDPRDLKNSLETKVIDGLFFAGQINGTTGYEEAGAQGLLAGLNAALQVQGKEAWAPRRDQAYLGVLVDDLSTLGTKEPYRMFTSRAEYRLLLREDNADLRLTEKGRELGLVDDFRWQKFSEKRESIELEQQRLRSQWVHVNSPQVAGLNEVLSAPLTREASLEDLLRRPEIEYDTLMKIEGFGPGLADPLAAEQVQIQVKYAGYIQRQQDEIAKAERNENTRLPLDLDYSEVPGLSNEVTAKLNAHKPETIGQASRISGVTPAAVSILLVHLKKRGLLRKSA</sequence>
<dbReference type="PANTHER" id="PTHR11806">
    <property type="entry name" value="GLUCOSE INHIBITED DIVISION PROTEIN A"/>
    <property type="match status" value="1"/>
</dbReference>
<dbReference type="InterPro" id="IPR036188">
    <property type="entry name" value="FAD/NAD-bd_sf"/>
</dbReference>
<dbReference type="InterPro" id="IPR020595">
    <property type="entry name" value="MnmG-rel_CS"/>
</dbReference>
<reference evidence="13 14" key="1">
    <citation type="journal article" date="2012" name="Antonie Van Leeuwenhoek">
        <title>Shewanella litorisediminis sp. nov., a gammaproteobacterium isolated from a tidal flat sediment.</title>
        <authorList>
            <person name="Lee M.H."/>
            <person name="Yoon J.H."/>
        </authorList>
    </citation>
    <scope>NUCLEOTIDE SEQUENCE [LARGE SCALE GENOMIC DNA]</scope>
    <source>
        <strain evidence="13 14">SMK1-12</strain>
    </source>
</reference>
<evidence type="ECO:0000256" key="5">
    <source>
        <dbReference type="ARBA" id="ARBA00022630"/>
    </source>
</evidence>
<organism evidence="13 14">
    <name type="scientific">Shewanella litorisediminis</name>
    <dbReference type="NCBI Taxonomy" id="1173586"/>
    <lineage>
        <taxon>Bacteria</taxon>
        <taxon>Pseudomonadati</taxon>
        <taxon>Pseudomonadota</taxon>
        <taxon>Gammaproteobacteria</taxon>
        <taxon>Alteromonadales</taxon>
        <taxon>Shewanellaceae</taxon>
        <taxon>Shewanella</taxon>
    </lineage>
</organism>
<keyword evidence="11" id="KW-0963">Cytoplasm</keyword>
<evidence type="ECO:0000256" key="2">
    <source>
        <dbReference type="ARBA" id="ARBA00003717"/>
    </source>
</evidence>
<evidence type="ECO:0000256" key="10">
    <source>
        <dbReference type="ARBA" id="ARBA00031800"/>
    </source>
</evidence>
<evidence type="ECO:0000313" key="14">
    <source>
        <dbReference type="Proteomes" id="UP000596252"/>
    </source>
</evidence>
<evidence type="ECO:0000256" key="9">
    <source>
        <dbReference type="ARBA" id="ARBA00025948"/>
    </source>
</evidence>
<evidence type="ECO:0000256" key="3">
    <source>
        <dbReference type="ARBA" id="ARBA00007653"/>
    </source>
</evidence>
<dbReference type="Gene3D" id="1.10.150.570">
    <property type="entry name" value="GidA associated domain, C-terminal subdomain"/>
    <property type="match status" value="1"/>
</dbReference>
<comment type="function">
    <text evidence="2 11">NAD-binding protein involved in the addition of a carboxymethylaminomethyl (cmnm) group at the wobble position (U34) of certain tRNAs, forming tRNA-cmnm(5)s(2)U34.</text>
</comment>
<dbReference type="EMBL" id="CP069213">
    <property type="protein sequence ID" value="QRH01860.1"/>
    <property type="molecule type" value="Genomic_DNA"/>
</dbReference>
<dbReference type="Proteomes" id="UP000596252">
    <property type="component" value="Chromosome"/>
</dbReference>
<proteinExistence type="inferred from homology"/>
<dbReference type="SUPFAM" id="SSF51905">
    <property type="entry name" value="FAD/NAD(P)-binding domain"/>
    <property type="match status" value="1"/>
</dbReference>
<comment type="cofactor">
    <cofactor evidence="1 11">
        <name>FAD</name>
        <dbReference type="ChEBI" id="CHEBI:57692"/>
    </cofactor>
</comment>
<comment type="caution">
    <text evidence="11">Lacks conserved residue(s) required for the propagation of feature annotation.</text>
</comment>
<comment type="subcellular location">
    <subcellularLocation>
        <location evidence="11">Cytoplasm</location>
    </subcellularLocation>
</comment>
<evidence type="ECO:0000256" key="11">
    <source>
        <dbReference type="HAMAP-Rule" id="MF_00129"/>
    </source>
</evidence>
<dbReference type="Pfam" id="PF21680">
    <property type="entry name" value="GIDA_C_1st"/>
    <property type="match status" value="1"/>
</dbReference>
<keyword evidence="14" id="KW-1185">Reference proteome</keyword>
<dbReference type="InterPro" id="IPR044920">
    <property type="entry name" value="MnmG_C_subdom_sf"/>
</dbReference>
<comment type="subunit">
    <text evidence="9 11">Homodimer. Heterotetramer of two MnmE and two MnmG subunits.</text>
</comment>
<name>A0ABX7G3F3_9GAMM</name>
<keyword evidence="8 11" id="KW-0520">NAD</keyword>
<dbReference type="Pfam" id="PF13932">
    <property type="entry name" value="SAM_GIDA_C"/>
    <property type="match status" value="1"/>
</dbReference>
<accession>A0ABX7G3F3</accession>
<dbReference type="InterPro" id="IPR049312">
    <property type="entry name" value="GIDA_C_N"/>
</dbReference>
<dbReference type="PANTHER" id="PTHR11806:SF0">
    <property type="entry name" value="PROTEIN MTO1 HOMOLOG, MITOCHONDRIAL"/>
    <property type="match status" value="1"/>
</dbReference>
<dbReference type="InterPro" id="IPR004416">
    <property type="entry name" value="MnmG"/>
</dbReference>
<dbReference type="InterPro" id="IPR002218">
    <property type="entry name" value="MnmG-rel"/>
</dbReference>
<dbReference type="RefSeq" id="WP_203325523.1">
    <property type="nucleotide sequence ID" value="NZ_CP069213.1"/>
</dbReference>
<evidence type="ECO:0000256" key="8">
    <source>
        <dbReference type="ARBA" id="ARBA00023027"/>
    </source>
</evidence>
<dbReference type="SMART" id="SM01228">
    <property type="entry name" value="GIDA_assoc_3"/>
    <property type="match status" value="1"/>
</dbReference>
<evidence type="ECO:0000259" key="12">
    <source>
        <dbReference type="SMART" id="SM01228"/>
    </source>
</evidence>
<feature type="domain" description="tRNA uridine 5-carboxymethylaminomethyl modification enzyme C-terminal subdomain" evidence="12">
    <location>
        <begin position="546"/>
        <end position="617"/>
    </location>
</feature>
<keyword evidence="6 11" id="KW-0819">tRNA processing</keyword>
<evidence type="ECO:0000256" key="1">
    <source>
        <dbReference type="ARBA" id="ARBA00001974"/>
    </source>
</evidence>
<dbReference type="InterPro" id="IPR040131">
    <property type="entry name" value="MnmG_N"/>
</dbReference>
<comment type="similarity">
    <text evidence="3 11">Belongs to the MnmG family.</text>
</comment>
<evidence type="ECO:0000256" key="6">
    <source>
        <dbReference type="ARBA" id="ARBA00022694"/>
    </source>
</evidence>
<dbReference type="Gene3D" id="3.50.50.60">
    <property type="entry name" value="FAD/NAD(P)-binding domain"/>
    <property type="match status" value="2"/>
</dbReference>
<evidence type="ECO:0000313" key="13">
    <source>
        <dbReference type="EMBL" id="QRH01860.1"/>
    </source>
</evidence>
<keyword evidence="7 11" id="KW-0274">FAD</keyword>
<feature type="binding site" evidence="11">
    <location>
        <begin position="273"/>
        <end position="287"/>
    </location>
    <ligand>
        <name>NAD(+)</name>
        <dbReference type="ChEBI" id="CHEBI:57540"/>
    </ligand>
</feature>
<dbReference type="HAMAP" id="MF_00129">
    <property type="entry name" value="MnmG_GidA"/>
    <property type="match status" value="1"/>
</dbReference>
<dbReference type="NCBIfam" id="TIGR00136">
    <property type="entry name" value="mnmG_gidA"/>
    <property type="match status" value="1"/>
</dbReference>
<dbReference type="PROSITE" id="PS01280">
    <property type="entry name" value="GIDA_1"/>
    <property type="match status" value="1"/>
</dbReference>
<dbReference type="Pfam" id="PF01134">
    <property type="entry name" value="GIDA"/>
    <property type="match status" value="1"/>
</dbReference>
<dbReference type="InterPro" id="IPR026904">
    <property type="entry name" value="MnmG_C"/>
</dbReference>
<dbReference type="InterPro" id="IPR047001">
    <property type="entry name" value="MnmG_C_subdom"/>
</dbReference>